<dbReference type="InterPro" id="IPR017941">
    <property type="entry name" value="Rieske_2Fe-2S"/>
</dbReference>
<dbReference type="GO" id="GO:0051537">
    <property type="term" value="F:2 iron, 2 sulfur cluster binding"/>
    <property type="evidence" value="ECO:0007669"/>
    <property type="project" value="UniProtKB-KW"/>
</dbReference>
<evidence type="ECO:0000256" key="1">
    <source>
        <dbReference type="ARBA" id="ARBA00022714"/>
    </source>
</evidence>
<keyword evidence="7" id="KW-1185">Reference proteome</keyword>
<dbReference type="KEGG" id="tsph:KIH39_02795"/>
<name>A0A8E6B6Y7_9BACT</name>
<protein>
    <submittedName>
        <fullName evidence="6">Rieske (2Fe-2S) protein</fullName>
    </submittedName>
</protein>
<reference evidence="6" key="1">
    <citation type="submission" date="2021-05" db="EMBL/GenBank/DDBJ databases">
        <title>Complete genome sequence of the cellulolytic planctomycete Telmatocola sphagniphila SP2T and characterization of the first cellulase from planctomycetes.</title>
        <authorList>
            <person name="Rakitin A.L."/>
            <person name="Beletsky A.V."/>
            <person name="Naumoff D.G."/>
            <person name="Kulichevskaya I.S."/>
            <person name="Mardanov A.V."/>
            <person name="Ravin N.V."/>
            <person name="Dedysh S.N."/>
        </authorList>
    </citation>
    <scope>NUCLEOTIDE SEQUENCE</scope>
    <source>
        <strain evidence="6">SP2T</strain>
    </source>
</reference>
<dbReference type="GO" id="GO:0046872">
    <property type="term" value="F:metal ion binding"/>
    <property type="evidence" value="ECO:0007669"/>
    <property type="project" value="UniProtKB-KW"/>
</dbReference>
<dbReference type="Proteomes" id="UP000676194">
    <property type="component" value="Chromosome"/>
</dbReference>
<accession>A0A8E6B6Y7</accession>
<dbReference type="InterPro" id="IPR036922">
    <property type="entry name" value="Rieske_2Fe-2S_sf"/>
</dbReference>
<dbReference type="PANTHER" id="PTHR21496">
    <property type="entry name" value="FERREDOXIN-RELATED"/>
    <property type="match status" value="1"/>
</dbReference>
<dbReference type="Gene3D" id="2.102.10.10">
    <property type="entry name" value="Rieske [2Fe-2S] iron-sulphur domain"/>
    <property type="match status" value="1"/>
</dbReference>
<keyword evidence="4" id="KW-0411">Iron-sulfur</keyword>
<dbReference type="PANTHER" id="PTHR21496:SF23">
    <property type="entry name" value="3-PHENYLPROPIONATE_CINNAMIC ACID DIOXYGENASE FERREDOXIN SUBUNIT"/>
    <property type="match status" value="1"/>
</dbReference>
<feature type="domain" description="Rieske" evidence="5">
    <location>
        <begin position="5"/>
        <end position="99"/>
    </location>
</feature>
<evidence type="ECO:0000313" key="6">
    <source>
        <dbReference type="EMBL" id="QVL32866.1"/>
    </source>
</evidence>
<organism evidence="6 7">
    <name type="scientific">Telmatocola sphagniphila</name>
    <dbReference type="NCBI Taxonomy" id="1123043"/>
    <lineage>
        <taxon>Bacteria</taxon>
        <taxon>Pseudomonadati</taxon>
        <taxon>Planctomycetota</taxon>
        <taxon>Planctomycetia</taxon>
        <taxon>Gemmatales</taxon>
        <taxon>Gemmataceae</taxon>
    </lineage>
</organism>
<dbReference type="EMBL" id="CP074694">
    <property type="protein sequence ID" value="QVL32866.1"/>
    <property type="molecule type" value="Genomic_DNA"/>
</dbReference>
<sequence length="103" mass="11711">MPKLHFVCGTENLPEGQSFVTELNSKPVGVYRIDGELHAIDDMCPHMGASLSAGPVEDKIVTCPWHFWRFRLTDGAWADNPRIKIGCYKVIEQEDKIWIELPD</sequence>
<evidence type="ECO:0000256" key="3">
    <source>
        <dbReference type="ARBA" id="ARBA00023004"/>
    </source>
</evidence>
<dbReference type="CDD" id="cd03467">
    <property type="entry name" value="Rieske"/>
    <property type="match status" value="1"/>
</dbReference>
<dbReference type="Pfam" id="PF00355">
    <property type="entry name" value="Rieske"/>
    <property type="match status" value="1"/>
</dbReference>
<evidence type="ECO:0000256" key="2">
    <source>
        <dbReference type="ARBA" id="ARBA00022723"/>
    </source>
</evidence>
<evidence type="ECO:0000256" key="4">
    <source>
        <dbReference type="ARBA" id="ARBA00023014"/>
    </source>
</evidence>
<dbReference type="SUPFAM" id="SSF50022">
    <property type="entry name" value="ISP domain"/>
    <property type="match status" value="1"/>
</dbReference>
<dbReference type="AlphaFoldDB" id="A0A8E6B6Y7"/>
<evidence type="ECO:0000259" key="5">
    <source>
        <dbReference type="PROSITE" id="PS51296"/>
    </source>
</evidence>
<dbReference type="PROSITE" id="PS51296">
    <property type="entry name" value="RIESKE"/>
    <property type="match status" value="1"/>
</dbReference>
<proteinExistence type="predicted"/>
<keyword evidence="1" id="KW-0001">2Fe-2S</keyword>
<keyword evidence="2" id="KW-0479">Metal-binding</keyword>
<gene>
    <name evidence="6" type="ORF">KIH39_02795</name>
</gene>
<keyword evidence="3" id="KW-0408">Iron</keyword>
<dbReference type="RefSeq" id="WP_213497756.1">
    <property type="nucleotide sequence ID" value="NZ_CP074694.1"/>
</dbReference>
<evidence type="ECO:0000313" key="7">
    <source>
        <dbReference type="Proteomes" id="UP000676194"/>
    </source>
</evidence>